<dbReference type="OrthoDB" id="2936081at2"/>
<evidence type="ECO:0000313" key="1">
    <source>
        <dbReference type="EMBL" id="PSL40926.1"/>
    </source>
</evidence>
<name>A0A2P8H3X9_9BACL</name>
<dbReference type="InterPro" id="IPR021284">
    <property type="entry name" value="DUF2750"/>
</dbReference>
<comment type="caution">
    <text evidence="1">The sequence shown here is derived from an EMBL/GenBank/DDBJ whole genome shotgun (WGS) entry which is preliminary data.</text>
</comment>
<sequence>MSMNLEIDSQRRYEKFVERVSKSQEVWGLKSDEGWAIVESNAYEDTGVMLFWSDKAYAKQCAAEEWAHYIPTIITLENFMQLWLPGLEEDELVAGVNWNKDLVGLEAEPLELLSNLQEKN</sequence>
<keyword evidence="2" id="KW-1185">Reference proteome</keyword>
<accession>A0A2P8H3X9</accession>
<protein>
    <submittedName>
        <fullName evidence="1">Uncharacterized protein DUF2750</fullName>
    </submittedName>
</protein>
<organism evidence="1 2">
    <name type="scientific">Planomicrobium soli</name>
    <dbReference type="NCBI Taxonomy" id="1176648"/>
    <lineage>
        <taxon>Bacteria</taxon>
        <taxon>Bacillati</taxon>
        <taxon>Bacillota</taxon>
        <taxon>Bacilli</taxon>
        <taxon>Bacillales</taxon>
        <taxon>Caryophanaceae</taxon>
        <taxon>Planomicrobium</taxon>
    </lineage>
</organism>
<dbReference type="Proteomes" id="UP000242682">
    <property type="component" value="Unassembled WGS sequence"/>
</dbReference>
<dbReference type="EMBL" id="PYAT01000003">
    <property type="protein sequence ID" value="PSL40926.1"/>
    <property type="molecule type" value="Genomic_DNA"/>
</dbReference>
<proteinExistence type="predicted"/>
<dbReference type="RefSeq" id="WP_106532440.1">
    <property type="nucleotide sequence ID" value="NZ_PYAT01000003.1"/>
</dbReference>
<gene>
    <name evidence="1" type="ORF">B0H99_10358</name>
</gene>
<evidence type="ECO:0000313" key="2">
    <source>
        <dbReference type="Proteomes" id="UP000242682"/>
    </source>
</evidence>
<dbReference type="AlphaFoldDB" id="A0A2P8H3X9"/>
<dbReference type="Pfam" id="PF11042">
    <property type="entry name" value="DUF2750"/>
    <property type="match status" value="1"/>
</dbReference>
<reference evidence="1 2" key="1">
    <citation type="submission" date="2018-03" db="EMBL/GenBank/DDBJ databases">
        <title>Genomic Encyclopedia of Type Strains, Phase III (KMG-III): the genomes of soil and plant-associated and newly described type strains.</title>
        <authorList>
            <person name="Whitman W."/>
        </authorList>
    </citation>
    <scope>NUCLEOTIDE SEQUENCE [LARGE SCALE GENOMIC DNA]</scope>
    <source>
        <strain evidence="1 2">CGMCC 1.12259</strain>
    </source>
</reference>